<dbReference type="AlphaFoldDB" id="A0A2P5PA32"/>
<gene>
    <name evidence="1" type="ORF">JP09_000280</name>
</gene>
<dbReference type="Proteomes" id="UP000235653">
    <property type="component" value="Unassembled WGS sequence"/>
</dbReference>
<organism evidence="1 2">
    <name type="scientific">Dehalogenimonas etheniformans</name>
    <dbReference type="NCBI Taxonomy" id="1536648"/>
    <lineage>
        <taxon>Bacteria</taxon>
        <taxon>Bacillati</taxon>
        <taxon>Chloroflexota</taxon>
        <taxon>Dehalococcoidia</taxon>
        <taxon>Dehalococcoidales</taxon>
        <taxon>Dehalococcoidaceae</taxon>
        <taxon>Dehalogenimonas</taxon>
    </lineage>
</organism>
<reference evidence="1 2" key="1">
    <citation type="journal article" date="2017" name="ISME J.">
        <title>Grape pomace compost harbors organohalide-respiring Dehalogenimonas species with novel reductive dehalogenase genes.</title>
        <authorList>
            <person name="Yang Y."/>
            <person name="Higgins S.A."/>
            <person name="Yan J."/>
            <person name="Simsir B."/>
            <person name="Chourey K."/>
            <person name="Iyer R."/>
            <person name="Hettich R.L."/>
            <person name="Baldwin B."/>
            <person name="Ogles D.M."/>
            <person name="Loffler F.E."/>
        </authorList>
    </citation>
    <scope>NUCLEOTIDE SEQUENCE [LARGE SCALE GENOMIC DNA]</scope>
    <source>
        <strain evidence="1 2">GP</strain>
    </source>
</reference>
<comment type="caution">
    <text evidence="1">The sequence shown here is derived from an EMBL/GenBank/DDBJ whole genome shotgun (WGS) entry which is preliminary data.</text>
</comment>
<dbReference type="RefSeq" id="WP_102331386.1">
    <property type="nucleotide sequence ID" value="NZ_CP058566.2"/>
</dbReference>
<evidence type="ECO:0000313" key="2">
    <source>
        <dbReference type="Proteomes" id="UP000235653"/>
    </source>
</evidence>
<sequence length="298" mass="34839">MAIRFIDGWEGNPVRDPFDVLIQTLNLINGLLNNFENRLDEYEKYIRIYLERIHLDQSLMVSAACLAIRDLDEWPQNGWAIYYPTPSSFIAKGEQYFKVNQTLMLKEYAHAVAQSFEAFETFLRDLLATFFRLNIRFVDKAKIFEFDNHLKTKDRRPSDTDYWRGFIDRFYPQNTHVLKAIHNIAPEIKRIENTNNRGIDLKEWFSLVTEVRHATIHSKGTIKPYRIQNLKASVNEHLLSTYAPGLKTNSGYQVEMSKEATHENLTLFAEYSYIIFKHLSKIAGYTCEINSFVTESTG</sequence>
<dbReference type="EMBL" id="JQAN02000001">
    <property type="protein sequence ID" value="PPD59152.1"/>
    <property type="molecule type" value="Genomic_DNA"/>
</dbReference>
<evidence type="ECO:0008006" key="3">
    <source>
        <dbReference type="Google" id="ProtNLM"/>
    </source>
</evidence>
<accession>A0A2P5PA32</accession>
<dbReference type="OrthoDB" id="1422566at2"/>
<evidence type="ECO:0000313" key="1">
    <source>
        <dbReference type="EMBL" id="PPD59152.1"/>
    </source>
</evidence>
<name>A0A2P5PA32_9CHLR</name>
<protein>
    <recommendedName>
        <fullName evidence="3">RiboL-PSP-HEPN domain-containing protein</fullName>
    </recommendedName>
</protein>
<proteinExistence type="predicted"/>
<keyword evidence="2" id="KW-1185">Reference proteome</keyword>